<comment type="caution">
    <text evidence="1">The sequence shown here is derived from an EMBL/GenBank/DDBJ whole genome shotgun (WGS) entry which is preliminary data.</text>
</comment>
<organism evidence="1 2">
    <name type="scientific">Araneus ventricosus</name>
    <name type="common">Orbweaver spider</name>
    <name type="synonym">Epeira ventricosa</name>
    <dbReference type="NCBI Taxonomy" id="182803"/>
    <lineage>
        <taxon>Eukaryota</taxon>
        <taxon>Metazoa</taxon>
        <taxon>Ecdysozoa</taxon>
        <taxon>Arthropoda</taxon>
        <taxon>Chelicerata</taxon>
        <taxon>Arachnida</taxon>
        <taxon>Araneae</taxon>
        <taxon>Araneomorphae</taxon>
        <taxon>Entelegynae</taxon>
        <taxon>Araneoidea</taxon>
        <taxon>Araneidae</taxon>
        <taxon>Araneus</taxon>
    </lineage>
</organism>
<evidence type="ECO:0000313" key="2">
    <source>
        <dbReference type="Proteomes" id="UP000499080"/>
    </source>
</evidence>
<sequence>MYPEVLTVMIAECGTENPHVASEHVRDGSKFNVWCALAVDEVTGPFFFMVSTMTSDVHLEMLQCNRTPSAINLFTARCCSKLPQKKFPDG</sequence>
<proteinExistence type="predicted"/>
<keyword evidence="2" id="KW-1185">Reference proteome</keyword>
<accession>A0A4Y2CQY3</accession>
<dbReference type="AlphaFoldDB" id="A0A4Y2CQY3"/>
<name>A0A4Y2CQY3_ARAVE</name>
<dbReference type="Proteomes" id="UP000499080">
    <property type="component" value="Unassembled WGS sequence"/>
</dbReference>
<dbReference type="EMBL" id="BGPR01000235">
    <property type="protein sequence ID" value="GBM06872.1"/>
    <property type="molecule type" value="Genomic_DNA"/>
</dbReference>
<gene>
    <name evidence="1" type="ORF">AVEN_147817_1</name>
</gene>
<evidence type="ECO:0000313" key="1">
    <source>
        <dbReference type="EMBL" id="GBM06872.1"/>
    </source>
</evidence>
<reference evidence="1 2" key="1">
    <citation type="journal article" date="2019" name="Sci. Rep.">
        <title>Orb-weaving spider Araneus ventricosus genome elucidates the spidroin gene catalogue.</title>
        <authorList>
            <person name="Kono N."/>
            <person name="Nakamura H."/>
            <person name="Ohtoshi R."/>
            <person name="Moran D.A.P."/>
            <person name="Shinohara A."/>
            <person name="Yoshida Y."/>
            <person name="Fujiwara M."/>
            <person name="Mori M."/>
            <person name="Tomita M."/>
            <person name="Arakawa K."/>
        </authorList>
    </citation>
    <scope>NUCLEOTIDE SEQUENCE [LARGE SCALE GENOMIC DNA]</scope>
</reference>
<protein>
    <submittedName>
        <fullName evidence="1">Uncharacterized protein</fullName>
    </submittedName>
</protein>